<feature type="binding site" evidence="5">
    <location>
        <position position="128"/>
    </location>
    <ligand>
        <name>pyridoxal 5'-phosphate</name>
        <dbReference type="ChEBI" id="CHEBI:597326"/>
    </ligand>
</feature>
<keyword evidence="1 5" id="KW-0032">Aminotransferase</keyword>
<evidence type="ECO:0000256" key="4">
    <source>
        <dbReference type="ARBA" id="ARBA00022898"/>
    </source>
</evidence>
<dbReference type="PROSITE" id="PS00600">
    <property type="entry name" value="AA_TRANSFER_CLASS_3"/>
    <property type="match status" value="1"/>
</dbReference>
<dbReference type="Proteomes" id="UP000469421">
    <property type="component" value="Unassembled WGS sequence"/>
</dbReference>
<dbReference type="UniPathway" id="UPA00068">
    <property type="reaction ID" value="UER00109"/>
</dbReference>
<dbReference type="InterPro" id="IPR050103">
    <property type="entry name" value="Class-III_PLP-dep_AT"/>
</dbReference>
<dbReference type="GO" id="GO:0042802">
    <property type="term" value="F:identical protein binding"/>
    <property type="evidence" value="ECO:0007669"/>
    <property type="project" value="TreeGrafter"/>
</dbReference>
<dbReference type="GO" id="GO:0003992">
    <property type="term" value="F:N2-acetyl-L-ornithine:2-oxoglutarate 5-aminotransferase activity"/>
    <property type="evidence" value="ECO:0007669"/>
    <property type="project" value="UniProtKB-UniRule"/>
</dbReference>
<keyword evidence="3 5" id="KW-0808">Transferase</keyword>
<dbReference type="InterPro" id="IPR015424">
    <property type="entry name" value="PyrdxlP-dep_Trfase"/>
</dbReference>
<reference evidence="6 7" key="1">
    <citation type="submission" date="2019-10" db="EMBL/GenBank/DDBJ databases">
        <title>Alcanivorax sp.PA15-N-34 draft genome sequence.</title>
        <authorList>
            <person name="Liao X."/>
            <person name="Shao Z."/>
        </authorList>
    </citation>
    <scope>NUCLEOTIDE SEQUENCE [LARGE SCALE GENOMIC DNA]</scope>
    <source>
        <strain evidence="6 7">PA15-N-34</strain>
    </source>
</reference>
<dbReference type="GO" id="GO:0005737">
    <property type="term" value="C:cytoplasm"/>
    <property type="evidence" value="ECO:0007669"/>
    <property type="project" value="UniProtKB-SubCell"/>
</dbReference>
<dbReference type="AlphaFoldDB" id="A0A6N7LVS2"/>
<dbReference type="HAMAP" id="MF_01107">
    <property type="entry name" value="ArgD_aminotrans_3"/>
    <property type="match status" value="1"/>
</dbReference>
<evidence type="ECO:0000313" key="6">
    <source>
        <dbReference type="EMBL" id="MQX54598.1"/>
    </source>
</evidence>
<dbReference type="RefSeq" id="WP_153502170.1">
    <property type="nucleotide sequence ID" value="NZ_WIRE01000002.1"/>
</dbReference>
<dbReference type="SUPFAM" id="SSF53383">
    <property type="entry name" value="PLP-dependent transferases"/>
    <property type="match status" value="1"/>
</dbReference>
<dbReference type="InterPro" id="IPR005814">
    <property type="entry name" value="Aminotrans_3"/>
</dbReference>
<dbReference type="GO" id="GO:0006526">
    <property type="term" value="P:L-arginine biosynthetic process"/>
    <property type="evidence" value="ECO:0007669"/>
    <property type="project" value="UniProtKB-UniRule"/>
</dbReference>
<accession>A0A6N7LVS2</accession>
<dbReference type="EC" id="2.6.1.11" evidence="5"/>
<dbReference type="InterPro" id="IPR049704">
    <property type="entry name" value="Aminotrans_3_PPA_site"/>
</dbReference>
<feature type="binding site" evidence="5">
    <location>
        <position position="272"/>
    </location>
    <ligand>
        <name>pyridoxal 5'-phosphate</name>
        <dbReference type="ChEBI" id="CHEBI:597326"/>
    </ligand>
</feature>
<comment type="caution">
    <text evidence="6">The sequence shown here is derived from an EMBL/GenBank/DDBJ whole genome shotgun (WGS) entry which is preliminary data.</text>
</comment>
<keyword evidence="2 5" id="KW-0028">Amino-acid biosynthesis</keyword>
<evidence type="ECO:0000256" key="5">
    <source>
        <dbReference type="HAMAP-Rule" id="MF_01107"/>
    </source>
</evidence>
<feature type="binding site" evidence="5">
    <location>
        <position position="271"/>
    </location>
    <ligand>
        <name>N(2)-acetyl-L-ornithine</name>
        <dbReference type="ChEBI" id="CHEBI:57805"/>
    </ligand>
</feature>
<evidence type="ECO:0000256" key="2">
    <source>
        <dbReference type="ARBA" id="ARBA00022605"/>
    </source>
</evidence>
<comment type="miscellaneous">
    <text evidence="5">May also have succinyldiaminopimelate aminotransferase activity, thus carrying out the corresponding step in lysine biosynthesis.</text>
</comment>
<gene>
    <name evidence="5" type="primary">argD</name>
    <name evidence="6" type="ORF">GFN93_15195</name>
</gene>
<organism evidence="6 7">
    <name type="scientific">Alcanivorax sediminis</name>
    <dbReference type="NCBI Taxonomy" id="2663008"/>
    <lineage>
        <taxon>Bacteria</taxon>
        <taxon>Pseudomonadati</taxon>
        <taxon>Pseudomonadota</taxon>
        <taxon>Gammaproteobacteria</taxon>
        <taxon>Oceanospirillales</taxon>
        <taxon>Alcanivoracaceae</taxon>
        <taxon>Alcanivorax</taxon>
    </lineage>
</organism>
<feature type="binding site" evidence="5">
    <location>
        <position position="131"/>
    </location>
    <ligand>
        <name>N(2)-acetyl-L-ornithine</name>
        <dbReference type="ChEBI" id="CHEBI:57805"/>
    </ligand>
</feature>
<dbReference type="GO" id="GO:0030170">
    <property type="term" value="F:pyridoxal phosphate binding"/>
    <property type="evidence" value="ECO:0007669"/>
    <property type="project" value="InterPro"/>
</dbReference>
<dbReference type="CDD" id="cd00610">
    <property type="entry name" value="OAT_like"/>
    <property type="match status" value="1"/>
</dbReference>
<keyword evidence="5" id="KW-0055">Arginine biosynthesis</keyword>
<comment type="subunit">
    <text evidence="5">Homodimer.</text>
</comment>
<keyword evidence="7" id="KW-1185">Reference proteome</keyword>
<dbReference type="InterPro" id="IPR015422">
    <property type="entry name" value="PyrdxlP-dep_Trfase_small"/>
</dbReference>
<evidence type="ECO:0000256" key="3">
    <source>
        <dbReference type="ARBA" id="ARBA00022679"/>
    </source>
</evidence>
<comment type="subcellular location">
    <subcellularLocation>
        <location evidence="5">Cytoplasm</location>
    </subcellularLocation>
</comment>
<name>A0A6N7LVS2_9GAMM</name>
<dbReference type="EMBL" id="WIRE01000002">
    <property type="protein sequence ID" value="MQX54598.1"/>
    <property type="molecule type" value="Genomic_DNA"/>
</dbReference>
<comment type="pathway">
    <text evidence="5">Amino-acid biosynthesis; L-arginine biosynthesis; N(2)-acetyl-L-ornithine from L-glutamate: step 4/4.</text>
</comment>
<comment type="cofactor">
    <cofactor evidence="5">
        <name>pyridoxal 5'-phosphate</name>
        <dbReference type="ChEBI" id="CHEBI:597326"/>
    </cofactor>
    <text evidence="5">Binds 1 pyridoxal phosphate per subunit.</text>
</comment>
<protein>
    <recommendedName>
        <fullName evidence="5">Acetylornithine aminotransferase</fullName>
        <shortName evidence="5">ACOAT</shortName>
        <ecNumber evidence="5">2.6.1.11</ecNumber>
    </recommendedName>
</protein>
<evidence type="ECO:0000313" key="7">
    <source>
        <dbReference type="Proteomes" id="UP000469421"/>
    </source>
</evidence>
<proteinExistence type="inferred from homology"/>
<comment type="catalytic activity">
    <reaction evidence="5">
        <text>N(2)-acetyl-L-ornithine + 2-oxoglutarate = N-acetyl-L-glutamate 5-semialdehyde + L-glutamate</text>
        <dbReference type="Rhea" id="RHEA:18049"/>
        <dbReference type="ChEBI" id="CHEBI:16810"/>
        <dbReference type="ChEBI" id="CHEBI:29123"/>
        <dbReference type="ChEBI" id="CHEBI:29985"/>
        <dbReference type="ChEBI" id="CHEBI:57805"/>
        <dbReference type="EC" id="2.6.1.11"/>
    </reaction>
</comment>
<feature type="binding site" evidence="5">
    <location>
        <begin position="214"/>
        <end position="217"/>
    </location>
    <ligand>
        <name>pyridoxal 5'-phosphate</name>
        <dbReference type="ChEBI" id="CHEBI:597326"/>
    </ligand>
</feature>
<dbReference type="InterPro" id="IPR004636">
    <property type="entry name" value="AcOrn/SuccOrn_fam"/>
</dbReference>
<dbReference type="FunFam" id="3.40.640.10:FF:000004">
    <property type="entry name" value="Acetylornithine aminotransferase"/>
    <property type="match status" value="1"/>
</dbReference>
<dbReference type="NCBIfam" id="NF002325">
    <property type="entry name" value="PRK01278.1"/>
    <property type="match status" value="1"/>
</dbReference>
<evidence type="ECO:0000256" key="1">
    <source>
        <dbReference type="ARBA" id="ARBA00022576"/>
    </source>
</evidence>
<comment type="similarity">
    <text evidence="5">Belongs to the class-III pyridoxal-phosphate-dependent aminotransferase family. ArgD subfamily.</text>
</comment>
<dbReference type="InterPro" id="IPR015421">
    <property type="entry name" value="PyrdxlP-dep_Trfase_major"/>
</dbReference>
<keyword evidence="5" id="KW-0963">Cytoplasm</keyword>
<dbReference type="NCBIfam" id="TIGR00707">
    <property type="entry name" value="argD"/>
    <property type="match status" value="1"/>
</dbReference>
<dbReference type="Gene3D" id="3.40.640.10">
    <property type="entry name" value="Type I PLP-dependent aspartate aminotransferase-like (Major domain)"/>
    <property type="match status" value="1"/>
</dbReference>
<keyword evidence="4 5" id="KW-0663">Pyridoxal phosphate</keyword>
<dbReference type="Gene3D" id="3.90.1150.10">
    <property type="entry name" value="Aspartate Aminotransferase, domain 1"/>
    <property type="match status" value="1"/>
</dbReference>
<dbReference type="PIRSF" id="PIRSF000521">
    <property type="entry name" value="Transaminase_4ab_Lys_Orn"/>
    <property type="match status" value="1"/>
</dbReference>
<dbReference type="Pfam" id="PF00202">
    <property type="entry name" value="Aminotran_3"/>
    <property type="match status" value="1"/>
</dbReference>
<dbReference type="PANTHER" id="PTHR11986:SF79">
    <property type="entry name" value="ACETYLORNITHINE AMINOTRANSFERASE, MITOCHONDRIAL"/>
    <property type="match status" value="1"/>
</dbReference>
<feature type="binding site" evidence="5">
    <location>
        <begin position="96"/>
        <end position="97"/>
    </location>
    <ligand>
        <name>pyridoxal 5'-phosphate</name>
        <dbReference type="ChEBI" id="CHEBI:597326"/>
    </ligand>
</feature>
<feature type="modified residue" description="N6-(pyridoxal phosphate)lysine" evidence="5">
    <location>
        <position position="243"/>
    </location>
</feature>
<sequence length="393" mass="41146">MSQYLIPTYARQPVAFVRGEGVWLFDENGDKYMDAISGIAVCNLGHCHPAVSRTLAEQAGQLVHTSNLYRIPAQEALAERLCEISGMQGAFFSNSGAEANEAAIKIARLYGNRKGIAKPTVIVMEGSFHGRTMATLSATGNSKVQEGFTPLVEGFVRVPFNDVAAVEALATSNEIVAVLVEPVQGEGGINIPDAGYLQALRQLCDQQDWLLMLDEIQSGNGRTGHYFACMGDGVLPDVLTTAKGLGNGFPIGACLVAGKAADVLSPGTHGSTYGGNPLGCATALTVVNTLTNEVIGDVATKGAQLKAAFQAALADVALVTEIRQKGLMLGIQLDRPCGELVASAREAGLLINVTAGSVIRLLPPLVINDAEMQTLVDGLSAIIHSFANAQEVA</sequence>
<dbReference type="PANTHER" id="PTHR11986">
    <property type="entry name" value="AMINOTRANSFERASE CLASS III"/>
    <property type="match status" value="1"/>
</dbReference>